<dbReference type="Proteomes" id="UP000815677">
    <property type="component" value="Unassembled WGS sequence"/>
</dbReference>
<evidence type="ECO:0000313" key="2">
    <source>
        <dbReference type="EMBL" id="GAT47041.1"/>
    </source>
</evidence>
<name>A0ABQ0L7H2_MYCCL</name>
<feature type="compositionally biased region" description="Basic and acidic residues" evidence="1">
    <location>
        <begin position="223"/>
        <end position="234"/>
    </location>
</feature>
<reference evidence="2" key="1">
    <citation type="submission" date="2014-09" db="EMBL/GenBank/DDBJ databases">
        <title>Genome sequence of the luminous mushroom Mycena chlorophos for searching fungal bioluminescence genes.</title>
        <authorList>
            <person name="Tanaka Y."/>
            <person name="Kasuga D."/>
            <person name="Oba Y."/>
            <person name="Hase S."/>
            <person name="Sato K."/>
            <person name="Oba Y."/>
            <person name="Sakakibara Y."/>
        </authorList>
    </citation>
    <scope>NUCLEOTIDE SEQUENCE</scope>
</reference>
<keyword evidence="3" id="KW-1185">Reference proteome</keyword>
<organism evidence="2 3">
    <name type="scientific">Mycena chlorophos</name>
    <name type="common">Agaric fungus</name>
    <name type="synonym">Agaricus chlorophos</name>
    <dbReference type="NCBI Taxonomy" id="658473"/>
    <lineage>
        <taxon>Eukaryota</taxon>
        <taxon>Fungi</taxon>
        <taxon>Dikarya</taxon>
        <taxon>Basidiomycota</taxon>
        <taxon>Agaricomycotina</taxon>
        <taxon>Agaricomycetes</taxon>
        <taxon>Agaricomycetidae</taxon>
        <taxon>Agaricales</taxon>
        <taxon>Marasmiineae</taxon>
        <taxon>Mycenaceae</taxon>
        <taxon>Mycena</taxon>
    </lineage>
</organism>
<evidence type="ECO:0000313" key="3">
    <source>
        <dbReference type="Proteomes" id="UP000815677"/>
    </source>
</evidence>
<evidence type="ECO:0000256" key="1">
    <source>
        <dbReference type="SAM" id="MobiDB-lite"/>
    </source>
</evidence>
<gene>
    <name evidence="2" type="ORF">MCHLO_04529</name>
</gene>
<dbReference type="EMBL" id="DF843074">
    <property type="protein sequence ID" value="GAT47041.1"/>
    <property type="molecule type" value="Genomic_DNA"/>
</dbReference>
<feature type="region of interest" description="Disordered" evidence="1">
    <location>
        <begin position="202"/>
        <end position="234"/>
    </location>
</feature>
<protein>
    <submittedName>
        <fullName evidence="2">Uncharacterized protein</fullName>
    </submittedName>
</protein>
<accession>A0ABQ0L7H2</accession>
<proteinExistence type="predicted"/>
<sequence>MDAWEVRWSQGASRCWSRLLHQPAANVHHLVLNYSNTVPSRQNSLRDAFAAALPIFYCAQTGWLSLTTGSTPPWTLDIPRPKAGPNSSPSQSNSHLLWVLLEDIVFFPLTPAKRLCPLNRALSPSSTINPRARPQPIVVHVVDSPTLACSAKAGLALVFVFEFGGAGEVPDSSRYAALATGSRSESISQIFRTSLPLLADVIPSDSHPPPSSPNFRPSGWSRDQARDNPEDCDHVPRRRLLPLTHGALIARACFPGRPLSTGDGPRNRAWDDTKTHLTTVLNRKAPLRLRGDISRVVRQTEPLHCRGGDAPLLPPRPIALFAPPEWPLARFISTSFIRRPIRG</sequence>